<dbReference type="PANTHER" id="PTHR31123:SF1">
    <property type="entry name" value="ACCUMULATION OF DYADS PROTEIN 2-RELATED"/>
    <property type="match status" value="1"/>
</dbReference>
<dbReference type="Gramene" id="Pp3c10_5770V3.1">
    <property type="protein sequence ID" value="Pp3c10_5770V3.1"/>
    <property type="gene ID" value="Pp3c10_5770"/>
</dbReference>
<reference evidence="8 10" key="2">
    <citation type="journal article" date="2018" name="Plant J.">
        <title>The Physcomitrella patens chromosome-scale assembly reveals moss genome structure and evolution.</title>
        <authorList>
            <person name="Lang D."/>
            <person name="Ullrich K.K."/>
            <person name="Murat F."/>
            <person name="Fuchs J."/>
            <person name="Jenkins J."/>
            <person name="Haas F.B."/>
            <person name="Piednoel M."/>
            <person name="Gundlach H."/>
            <person name="Van Bel M."/>
            <person name="Meyberg R."/>
            <person name="Vives C."/>
            <person name="Morata J."/>
            <person name="Symeonidi A."/>
            <person name="Hiss M."/>
            <person name="Muchero W."/>
            <person name="Kamisugi Y."/>
            <person name="Saleh O."/>
            <person name="Blanc G."/>
            <person name="Decker E.L."/>
            <person name="van Gessel N."/>
            <person name="Grimwood J."/>
            <person name="Hayes R.D."/>
            <person name="Graham S.W."/>
            <person name="Gunter L.E."/>
            <person name="McDaniel S.F."/>
            <person name="Hoernstein S.N.W."/>
            <person name="Larsson A."/>
            <person name="Li F.W."/>
            <person name="Perroud P.F."/>
            <person name="Phillips J."/>
            <person name="Ranjan P."/>
            <person name="Rokshar D.S."/>
            <person name="Rothfels C.J."/>
            <person name="Schneider L."/>
            <person name="Shu S."/>
            <person name="Stevenson D.W."/>
            <person name="Thummler F."/>
            <person name="Tillich M."/>
            <person name="Villarreal Aguilar J.C."/>
            <person name="Widiez T."/>
            <person name="Wong G.K."/>
            <person name="Wymore A."/>
            <person name="Zhang Y."/>
            <person name="Zimmer A.D."/>
            <person name="Quatrano R.S."/>
            <person name="Mayer K.F.X."/>
            <person name="Goodstein D."/>
            <person name="Casacuberta J.M."/>
            <person name="Vandepoele K."/>
            <person name="Reski R."/>
            <person name="Cuming A.C."/>
            <person name="Tuskan G.A."/>
            <person name="Maumus F."/>
            <person name="Salse J."/>
            <person name="Schmutz J."/>
            <person name="Rensing S.A."/>
        </authorList>
    </citation>
    <scope>NUCLEOTIDE SEQUENCE [LARGE SCALE GENOMIC DNA]</scope>
    <source>
        <strain evidence="9 10">cv. Gransden 2004</strain>
    </source>
</reference>
<evidence type="ECO:0000256" key="4">
    <source>
        <dbReference type="ARBA" id="ARBA00022989"/>
    </source>
</evidence>
<reference evidence="9" key="3">
    <citation type="submission" date="2020-12" db="UniProtKB">
        <authorList>
            <consortium name="EnsemblPlants"/>
        </authorList>
    </citation>
    <scope>IDENTIFICATION</scope>
</reference>
<comment type="similarity">
    <text evidence="2">Belongs to the acetate uptake transporter (AceTr) (TC 2.A.96) family.</text>
</comment>
<feature type="transmembrane region" description="Helical" evidence="7">
    <location>
        <begin position="97"/>
        <end position="117"/>
    </location>
</feature>
<feature type="compositionally biased region" description="Basic residues" evidence="6">
    <location>
        <begin position="53"/>
        <end position="69"/>
    </location>
</feature>
<dbReference type="Pfam" id="PF01184">
    <property type="entry name" value="Gpr1_Fun34_YaaH"/>
    <property type="match status" value="1"/>
</dbReference>
<evidence type="ECO:0000256" key="7">
    <source>
        <dbReference type="SAM" id="Phobius"/>
    </source>
</evidence>
<dbReference type="GO" id="GO:0015123">
    <property type="term" value="F:acetate transmembrane transporter activity"/>
    <property type="evidence" value="ECO:0000318"/>
    <property type="project" value="GO_Central"/>
</dbReference>
<keyword evidence="10" id="KW-1185">Reference proteome</keyword>
<sequence>MQKWKEKERKSAGGGLALADADADAEVLDGAAEDTTVSIPPPRDPRSESLSPKKQKKKKKKNPLSFHTHRFRGLRRAGERVCGDIHHRADETLPRSLVVGIAIPAPLGLSGLFGISPSSPPNVVTGLAAFYGGTVAFLAGMWELKRGNTFAATTFSSFGALQLSYTATLIPWFGVHDGHTDPEQDIRRANAIFLLAGTIFTFAMLLAALTLRASVALSTALFLSLTFTLIIISEFIGSSYQKVQASGFFGIFTAVTAWYIALAGILTPENSFLTLPIGNLNKHQH</sequence>
<evidence type="ECO:0000256" key="1">
    <source>
        <dbReference type="ARBA" id="ARBA00004141"/>
    </source>
</evidence>
<feature type="transmembrane region" description="Helical" evidence="7">
    <location>
        <begin position="215"/>
        <end position="236"/>
    </location>
</feature>
<proteinExistence type="inferred from homology"/>
<evidence type="ECO:0000313" key="10">
    <source>
        <dbReference type="Proteomes" id="UP000006727"/>
    </source>
</evidence>
<dbReference type="NCBIfam" id="NF038013">
    <property type="entry name" value="AceTr_1"/>
    <property type="match status" value="1"/>
</dbReference>
<organism evidence="8">
    <name type="scientific">Physcomitrium patens</name>
    <name type="common">Spreading-leaved earth moss</name>
    <name type="synonym">Physcomitrella patens</name>
    <dbReference type="NCBI Taxonomy" id="3218"/>
    <lineage>
        <taxon>Eukaryota</taxon>
        <taxon>Viridiplantae</taxon>
        <taxon>Streptophyta</taxon>
        <taxon>Embryophyta</taxon>
        <taxon>Bryophyta</taxon>
        <taxon>Bryophytina</taxon>
        <taxon>Bryopsida</taxon>
        <taxon>Funariidae</taxon>
        <taxon>Funariales</taxon>
        <taxon>Funariaceae</taxon>
        <taxon>Physcomitrium</taxon>
    </lineage>
</organism>
<keyword evidence="5 7" id="KW-0472">Membrane</keyword>
<feature type="transmembrane region" description="Helical" evidence="7">
    <location>
        <begin position="123"/>
        <end position="142"/>
    </location>
</feature>
<feature type="transmembrane region" description="Helical" evidence="7">
    <location>
        <begin position="248"/>
        <end position="266"/>
    </location>
</feature>
<reference evidence="8 10" key="1">
    <citation type="journal article" date="2008" name="Science">
        <title>The Physcomitrella genome reveals evolutionary insights into the conquest of land by plants.</title>
        <authorList>
            <person name="Rensing S."/>
            <person name="Lang D."/>
            <person name="Zimmer A."/>
            <person name="Terry A."/>
            <person name="Salamov A."/>
            <person name="Shapiro H."/>
            <person name="Nishiyama T."/>
            <person name="Perroud P.-F."/>
            <person name="Lindquist E."/>
            <person name="Kamisugi Y."/>
            <person name="Tanahashi T."/>
            <person name="Sakakibara K."/>
            <person name="Fujita T."/>
            <person name="Oishi K."/>
            <person name="Shin-I T."/>
            <person name="Kuroki Y."/>
            <person name="Toyoda A."/>
            <person name="Suzuki Y."/>
            <person name="Hashimoto A."/>
            <person name="Yamaguchi K."/>
            <person name="Sugano A."/>
            <person name="Kohara Y."/>
            <person name="Fujiyama A."/>
            <person name="Anterola A."/>
            <person name="Aoki S."/>
            <person name="Ashton N."/>
            <person name="Barbazuk W.B."/>
            <person name="Barker E."/>
            <person name="Bennetzen J."/>
            <person name="Bezanilla M."/>
            <person name="Blankenship R."/>
            <person name="Cho S.H."/>
            <person name="Dutcher S."/>
            <person name="Estelle M."/>
            <person name="Fawcett J.A."/>
            <person name="Gundlach H."/>
            <person name="Hanada K."/>
            <person name="Heyl A."/>
            <person name="Hicks K.A."/>
            <person name="Hugh J."/>
            <person name="Lohr M."/>
            <person name="Mayer K."/>
            <person name="Melkozernov A."/>
            <person name="Murata T."/>
            <person name="Nelson D."/>
            <person name="Pils B."/>
            <person name="Prigge M."/>
            <person name="Reiss B."/>
            <person name="Renner T."/>
            <person name="Rombauts S."/>
            <person name="Rushton P."/>
            <person name="Sanderfoot A."/>
            <person name="Schween G."/>
            <person name="Shiu S.-H."/>
            <person name="Stueber K."/>
            <person name="Theodoulou F.L."/>
            <person name="Tu H."/>
            <person name="Van de Peer Y."/>
            <person name="Verrier P.J."/>
            <person name="Waters E."/>
            <person name="Wood A."/>
            <person name="Yang L."/>
            <person name="Cove D."/>
            <person name="Cuming A."/>
            <person name="Hasebe M."/>
            <person name="Lucas S."/>
            <person name="Mishler D.B."/>
            <person name="Reski R."/>
            <person name="Grigoriev I."/>
            <person name="Quatrano R.S."/>
            <person name="Boore J.L."/>
        </authorList>
    </citation>
    <scope>NUCLEOTIDE SEQUENCE [LARGE SCALE GENOMIC DNA]</scope>
    <source>
        <strain evidence="9 10">cv. Gransden 2004</strain>
    </source>
</reference>
<evidence type="ECO:0008006" key="11">
    <source>
        <dbReference type="Google" id="ProtNLM"/>
    </source>
</evidence>
<protein>
    <recommendedName>
        <fullName evidence="11">GPR1/FUN34/yaaH family protein</fullName>
    </recommendedName>
</protein>
<evidence type="ECO:0000256" key="6">
    <source>
        <dbReference type="SAM" id="MobiDB-lite"/>
    </source>
</evidence>
<dbReference type="InParanoid" id="A0A2K1JXV6"/>
<name>A0A2K1JXV6_PHYPA</name>
<evidence type="ECO:0000256" key="3">
    <source>
        <dbReference type="ARBA" id="ARBA00022692"/>
    </source>
</evidence>
<feature type="region of interest" description="Disordered" evidence="6">
    <location>
        <begin position="1"/>
        <end position="20"/>
    </location>
</feature>
<dbReference type="InterPro" id="IPR000791">
    <property type="entry name" value="Gpr1/Fun34/SatP-like"/>
</dbReference>
<dbReference type="InterPro" id="IPR051633">
    <property type="entry name" value="AceTr"/>
</dbReference>
<evidence type="ECO:0000256" key="2">
    <source>
        <dbReference type="ARBA" id="ARBA00005587"/>
    </source>
</evidence>
<keyword evidence="4 7" id="KW-1133">Transmembrane helix</keyword>
<feature type="compositionally biased region" description="Basic and acidic residues" evidence="6">
    <location>
        <begin position="1"/>
        <end position="11"/>
    </location>
</feature>
<dbReference type="EMBL" id="ABEU02000010">
    <property type="protein sequence ID" value="PNR46363.1"/>
    <property type="molecule type" value="Genomic_DNA"/>
</dbReference>
<keyword evidence="3 7" id="KW-0812">Transmembrane</keyword>
<dbReference type="AlphaFoldDB" id="A0A2K1JXV6"/>
<evidence type="ECO:0000313" key="8">
    <source>
        <dbReference type="EMBL" id="PNR46363.1"/>
    </source>
</evidence>
<comment type="subcellular location">
    <subcellularLocation>
        <location evidence="1">Membrane</location>
        <topology evidence="1">Multi-pass membrane protein</topology>
    </subcellularLocation>
</comment>
<dbReference type="EnsemblPlants" id="Pp3c10_5770V3.1">
    <property type="protein sequence ID" value="Pp3c10_5770V3.1"/>
    <property type="gene ID" value="Pp3c10_5770"/>
</dbReference>
<evidence type="ECO:0000256" key="5">
    <source>
        <dbReference type="ARBA" id="ARBA00023136"/>
    </source>
</evidence>
<gene>
    <name evidence="8" type="ORF">PHYPA_013482</name>
</gene>
<evidence type="ECO:0000313" key="9">
    <source>
        <dbReference type="EnsemblPlants" id="Pp3c10_5770V3.1"/>
    </source>
</evidence>
<dbReference type="PANTHER" id="PTHR31123">
    <property type="entry name" value="ACCUMULATION OF DYADS PROTEIN 2-RELATED"/>
    <property type="match status" value="1"/>
</dbReference>
<accession>A0A2K1JXV6</accession>
<dbReference type="GO" id="GO:0005886">
    <property type="term" value="C:plasma membrane"/>
    <property type="evidence" value="ECO:0000318"/>
    <property type="project" value="GO_Central"/>
</dbReference>
<feature type="transmembrane region" description="Helical" evidence="7">
    <location>
        <begin position="191"/>
        <end position="209"/>
    </location>
</feature>
<feature type="region of interest" description="Disordered" evidence="6">
    <location>
        <begin position="27"/>
        <end position="69"/>
    </location>
</feature>
<dbReference type="Proteomes" id="UP000006727">
    <property type="component" value="Chromosome 10"/>
</dbReference>